<protein>
    <submittedName>
        <fullName evidence="11">Ktr system potassium uptake protein B</fullName>
    </submittedName>
</protein>
<keyword evidence="2" id="KW-0813">Transport</keyword>
<evidence type="ECO:0000256" key="10">
    <source>
        <dbReference type="SAM" id="Phobius"/>
    </source>
</evidence>
<keyword evidence="7 10" id="KW-1133">Transmembrane helix</keyword>
<feature type="transmembrane region" description="Helical" evidence="10">
    <location>
        <begin position="122"/>
        <end position="142"/>
    </location>
</feature>
<evidence type="ECO:0000313" key="12">
    <source>
        <dbReference type="Proteomes" id="UP000642571"/>
    </source>
</evidence>
<gene>
    <name evidence="11" type="primary">ktrB</name>
    <name evidence="11" type="ORF">GCM10011389_16250</name>
</gene>
<dbReference type="EMBL" id="BMIN01000005">
    <property type="protein sequence ID" value="GGD09475.1"/>
    <property type="molecule type" value="Genomic_DNA"/>
</dbReference>
<comment type="caution">
    <text evidence="11">The sequence shown here is derived from an EMBL/GenBank/DDBJ whole genome shotgun (WGS) entry which is preliminary data.</text>
</comment>
<feature type="transmembrane region" description="Helical" evidence="10">
    <location>
        <begin position="33"/>
        <end position="55"/>
    </location>
</feature>
<evidence type="ECO:0000313" key="11">
    <source>
        <dbReference type="EMBL" id="GGD09475.1"/>
    </source>
</evidence>
<keyword evidence="8" id="KW-0406">Ion transport</keyword>
<sequence length="434" mass="47011">MEWNPPQILITTFLSLIVLGTLILMLPISTTNGISIIDALFTSTSAMTVTGLVVVDTGTAFTYFGEIVIMALIQLGGLGIMTFAVLIYLALGRKIGIRERLLIKQALNQNTIGGVIALAKRLLIFSLIMEAIAVVFLSLVWVPELGWGQGLYASVFHAISAFNNAGFSIWSDSLSGYVGDPVVNIVITILFIIGGIGFTVVFDMWQSKEFRQLSLHSKLMIVGTLAINIFSFLMIFVLEYNNPNTLASMTTPDQIQSAYFQAVTPRTAGFNTLDIGSMEHASLFYMIILMFIGGGSASTAGGIKLTTALLIVLATFTFYKQREEVVTFKRSLPYSLVLRALSLAMGSVFVVLVAIFVLNLTEDAPFLDIVFEGVSAFGTVGLSMGLTGSLTIIGKVTIILTMLVGKLGPLTFAFAFAKHRIDRVKYPKEDVLTG</sequence>
<name>A0ABQ1Q172_9BACI</name>
<evidence type="ECO:0000256" key="6">
    <source>
        <dbReference type="ARBA" id="ARBA00022958"/>
    </source>
</evidence>
<feature type="transmembrane region" description="Helical" evidence="10">
    <location>
        <begin position="182"/>
        <end position="205"/>
    </location>
</feature>
<evidence type="ECO:0000256" key="8">
    <source>
        <dbReference type="ARBA" id="ARBA00023065"/>
    </source>
</evidence>
<organism evidence="11 12">
    <name type="scientific">Pontibacillus salipaludis</name>
    <dbReference type="NCBI Taxonomy" id="1697394"/>
    <lineage>
        <taxon>Bacteria</taxon>
        <taxon>Bacillati</taxon>
        <taxon>Bacillota</taxon>
        <taxon>Bacilli</taxon>
        <taxon>Bacillales</taxon>
        <taxon>Bacillaceae</taxon>
        <taxon>Pontibacillus</taxon>
    </lineage>
</organism>
<feature type="transmembrane region" description="Helical" evidence="10">
    <location>
        <begin position="336"/>
        <end position="358"/>
    </location>
</feature>
<keyword evidence="6" id="KW-0630">Potassium</keyword>
<feature type="transmembrane region" description="Helical" evidence="10">
    <location>
        <begin position="67"/>
        <end position="91"/>
    </location>
</feature>
<dbReference type="PANTHER" id="PTHR32024:SF1">
    <property type="entry name" value="KTR SYSTEM POTASSIUM UPTAKE PROTEIN B"/>
    <property type="match status" value="1"/>
</dbReference>
<evidence type="ECO:0000256" key="7">
    <source>
        <dbReference type="ARBA" id="ARBA00022989"/>
    </source>
</evidence>
<evidence type="ECO:0000256" key="9">
    <source>
        <dbReference type="ARBA" id="ARBA00023136"/>
    </source>
</evidence>
<evidence type="ECO:0000256" key="5">
    <source>
        <dbReference type="ARBA" id="ARBA00022692"/>
    </source>
</evidence>
<evidence type="ECO:0000256" key="4">
    <source>
        <dbReference type="ARBA" id="ARBA00022538"/>
    </source>
</evidence>
<dbReference type="Proteomes" id="UP000642571">
    <property type="component" value="Unassembled WGS sequence"/>
</dbReference>
<evidence type="ECO:0000256" key="1">
    <source>
        <dbReference type="ARBA" id="ARBA00004651"/>
    </source>
</evidence>
<dbReference type="InterPro" id="IPR004772">
    <property type="entry name" value="TrkH"/>
</dbReference>
<keyword evidence="9 10" id="KW-0472">Membrane</keyword>
<reference evidence="12" key="1">
    <citation type="journal article" date="2019" name="Int. J. Syst. Evol. Microbiol.">
        <title>The Global Catalogue of Microorganisms (GCM) 10K type strain sequencing project: providing services to taxonomists for standard genome sequencing and annotation.</title>
        <authorList>
            <consortium name="The Broad Institute Genomics Platform"/>
            <consortium name="The Broad Institute Genome Sequencing Center for Infectious Disease"/>
            <person name="Wu L."/>
            <person name="Ma J."/>
        </authorList>
    </citation>
    <scope>NUCLEOTIDE SEQUENCE [LARGE SCALE GENOMIC DNA]</scope>
    <source>
        <strain evidence="12">CGMCC 1.15353</strain>
    </source>
</reference>
<keyword evidence="12" id="KW-1185">Reference proteome</keyword>
<evidence type="ECO:0000256" key="3">
    <source>
        <dbReference type="ARBA" id="ARBA00022475"/>
    </source>
</evidence>
<proteinExistence type="predicted"/>
<dbReference type="Pfam" id="PF02386">
    <property type="entry name" value="TrkH"/>
    <property type="match status" value="1"/>
</dbReference>
<comment type="subcellular location">
    <subcellularLocation>
        <location evidence="1">Cell membrane</location>
        <topology evidence="1">Multi-pass membrane protein</topology>
    </subcellularLocation>
</comment>
<keyword evidence="4" id="KW-0633">Potassium transport</keyword>
<keyword evidence="5 10" id="KW-0812">Transmembrane</keyword>
<feature type="transmembrane region" description="Helical" evidence="10">
    <location>
        <begin position="283"/>
        <end position="316"/>
    </location>
</feature>
<dbReference type="PANTHER" id="PTHR32024">
    <property type="entry name" value="TRK SYSTEM POTASSIUM UPTAKE PROTEIN TRKG-RELATED"/>
    <property type="match status" value="1"/>
</dbReference>
<feature type="transmembrane region" description="Helical" evidence="10">
    <location>
        <begin position="392"/>
        <end position="417"/>
    </location>
</feature>
<feature type="transmembrane region" description="Helical" evidence="10">
    <location>
        <begin position="217"/>
        <end position="238"/>
    </location>
</feature>
<keyword evidence="3" id="KW-1003">Cell membrane</keyword>
<dbReference type="InterPro" id="IPR003445">
    <property type="entry name" value="Cat_transpt"/>
</dbReference>
<accession>A0ABQ1Q172</accession>
<evidence type="ECO:0000256" key="2">
    <source>
        <dbReference type="ARBA" id="ARBA00022448"/>
    </source>
</evidence>
<dbReference type="NCBIfam" id="TIGR00933">
    <property type="entry name" value="2a38"/>
    <property type="match status" value="1"/>
</dbReference>
<feature type="transmembrane region" description="Helical" evidence="10">
    <location>
        <begin position="6"/>
        <end position="26"/>
    </location>
</feature>